<comment type="caution">
    <text evidence="2">The sequence shown here is derived from an EMBL/GenBank/DDBJ whole genome shotgun (WGS) entry which is preliminary data.</text>
</comment>
<dbReference type="EMBL" id="JAJTJA010000002">
    <property type="protein sequence ID" value="KAH8703987.1"/>
    <property type="molecule type" value="Genomic_DNA"/>
</dbReference>
<proteinExistence type="predicted"/>
<protein>
    <recommendedName>
        <fullName evidence="1">N-acetyltransferase domain-containing protein</fullName>
    </recommendedName>
</protein>
<dbReference type="GO" id="GO:0016747">
    <property type="term" value="F:acyltransferase activity, transferring groups other than amino-acyl groups"/>
    <property type="evidence" value="ECO:0007669"/>
    <property type="project" value="InterPro"/>
</dbReference>
<sequence length="143" mass="16069">MIMEASNENSVIIRPATQEDIPLLPAIEKSASKLFNSIPALSFIASDPPLSTGELQLFLSSNYLWVATCHDSSFNTRPVAFLAARPICTHHDDEFSRHKEAKHLYIAECSVHSSYQRRGIAKLLLKTVENDSRKRGFLSELRI</sequence>
<evidence type="ECO:0000259" key="1">
    <source>
        <dbReference type="PROSITE" id="PS51186"/>
    </source>
</evidence>
<dbReference type="AlphaFoldDB" id="A0AAD4KZM8"/>
<organism evidence="2 3">
    <name type="scientific">Talaromyces proteolyticus</name>
    <dbReference type="NCBI Taxonomy" id="1131652"/>
    <lineage>
        <taxon>Eukaryota</taxon>
        <taxon>Fungi</taxon>
        <taxon>Dikarya</taxon>
        <taxon>Ascomycota</taxon>
        <taxon>Pezizomycotina</taxon>
        <taxon>Eurotiomycetes</taxon>
        <taxon>Eurotiomycetidae</taxon>
        <taxon>Eurotiales</taxon>
        <taxon>Trichocomaceae</taxon>
        <taxon>Talaromyces</taxon>
        <taxon>Talaromyces sect. Bacilispori</taxon>
    </lineage>
</organism>
<evidence type="ECO:0000313" key="2">
    <source>
        <dbReference type="EMBL" id="KAH8703987.1"/>
    </source>
</evidence>
<dbReference type="Gene3D" id="3.40.630.30">
    <property type="match status" value="1"/>
</dbReference>
<reference evidence="2" key="1">
    <citation type="submission" date="2021-12" db="EMBL/GenBank/DDBJ databases">
        <title>Convergent genome expansion in fungi linked to evolution of root-endophyte symbiosis.</title>
        <authorList>
            <consortium name="DOE Joint Genome Institute"/>
            <person name="Ke Y.-H."/>
            <person name="Bonito G."/>
            <person name="Liao H.-L."/>
            <person name="Looney B."/>
            <person name="Rojas-Flechas A."/>
            <person name="Nash J."/>
            <person name="Hameed K."/>
            <person name="Schadt C."/>
            <person name="Martin F."/>
            <person name="Crous P.W."/>
            <person name="Miettinen O."/>
            <person name="Magnuson J.K."/>
            <person name="Labbe J."/>
            <person name="Jacobson D."/>
            <person name="Doktycz M.J."/>
            <person name="Veneault-Fourrey C."/>
            <person name="Kuo A."/>
            <person name="Mondo S."/>
            <person name="Calhoun S."/>
            <person name="Riley R."/>
            <person name="Ohm R."/>
            <person name="LaButti K."/>
            <person name="Andreopoulos B."/>
            <person name="Pangilinan J."/>
            <person name="Nolan M."/>
            <person name="Tritt A."/>
            <person name="Clum A."/>
            <person name="Lipzen A."/>
            <person name="Daum C."/>
            <person name="Barry K."/>
            <person name="Grigoriev I.V."/>
            <person name="Vilgalys R."/>
        </authorList>
    </citation>
    <scope>NUCLEOTIDE SEQUENCE</scope>
    <source>
        <strain evidence="2">PMI_201</strain>
    </source>
</reference>
<dbReference type="InterPro" id="IPR016181">
    <property type="entry name" value="Acyl_CoA_acyltransferase"/>
</dbReference>
<keyword evidence="3" id="KW-1185">Reference proteome</keyword>
<dbReference type="Pfam" id="PF00583">
    <property type="entry name" value="Acetyltransf_1"/>
    <property type="match status" value="1"/>
</dbReference>
<dbReference type="InterPro" id="IPR000182">
    <property type="entry name" value="GNAT_dom"/>
</dbReference>
<dbReference type="SUPFAM" id="SSF55729">
    <property type="entry name" value="Acyl-CoA N-acyltransferases (Nat)"/>
    <property type="match status" value="1"/>
</dbReference>
<dbReference type="GeneID" id="70245527"/>
<evidence type="ECO:0000313" key="3">
    <source>
        <dbReference type="Proteomes" id="UP001201262"/>
    </source>
</evidence>
<dbReference type="RefSeq" id="XP_046077005.1">
    <property type="nucleotide sequence ID" value="XM_046215240.1"/>
</dbReference>
<feature type="domain" description="N-acetyltransferase" evidence="1">
    <location>
        <begin position="11"/>
        <end position="143"/>
    </location>
</feature>
<dbReference type="Proteomes" id="UP001201262">
    <property type="component" value="Unassembled WGS sequence"/>
</dbReference>
<accession>A0AAD4KZM8</accession>
<name>A0AAD4KZM8_9EURO</name>
<dbReference type="CDD" id="cd04301">
    <property type="entry name" value="NAT_SF"/>
    <property type="match status" value="1"/>
</dbReference>
<dbReference type="PROSITE" id="PS51186">
    <property type="entry name" value="GNAT"/>
    <property type="match status" value="1"/>
</dbReference>
<gene>
    <name evidence="2" type="ORF">BGW36DRAFT_370336</name>
</gene>